<dbReference type="EMBL" id="JAUSQX010000001">
    <property type="protein sequence ID" value="MDP9806847.1"/>
    <property type="molecule type" value="Genomic_DNA"/>
</dbReference>
<evidence type="ECO:0000256" key="3">
    <source>
        <dbReference type="ARBA" id="ARBA00022801"/>
    </source>
</evidence>
<feature type="domain" description="PIN" evidence="5">
    <location>
        <begin position="4"/>
        <end position="112"/>
    </location>
</feature>
<evidence type="ECO:0000256" key="2">
    <source>
        <dbReference type="ARBA" id="ARBA00022723"/>
    </source>
</evidence>
<accession>A0ABT9NI29</accession>
<dbReference type="SUPFAM" id="SSF88723">
    <property type="entry name" value="PIN domain-like"/>
    <property type="match status" value="1"/>
</dbReference>
<evidence type="ECO:0000256" key="4">
    <source>
        <dbReference type="ARBA" id="ARBA00022842"/>
    </source>
</evidence>
<comment type="caution">
    <text evidence="6">The sequence shown here is derived from an EMBL/GenBank/DDBJ whole genome shotgun (WGS) entry which is preliminary data.</text>
</comment>
<evidence type="ECO:0000313" key="6">
    <source>
        <dbReference type="EMBL" id="MDP9806847.1"/>
    </source>
</evidence>
<evidence type="ECO:0000259" key="5">
    <source>
        <dbReference type="Pfam" id="PF01850"/>
    </source>
</evidence>
<dbReference type="RefSeq" id="WP_307683041.1">
    <property type="nucleotide sequence ID" value="NZ_JAUSQX010000001.1"/>
</dbReference>
<dbReference type="Proteomes" id="UP001243212">
    <property type="component" value="Unassembled WGS sequence"/>
</dbReference>
<keyword evidence="7" id="KW-1185">Reference proteome</keyword>
<proteinExistence type="predicted"/>
<gene>
    <name evidence="6" type="ORF">J2S70_001429</name>
</gene>
<dbReference type="Pfam" id="PF01850">
    <property type="entry name" value="PIN"/>
    <property type="match status" value="1"/>
</dbReference>
<organism evidence="6 7">
    <name type="scientific">Trueperella bonasi</name>
    <dbReference type="NCBI Taxonomy" id="312286"/>
    <lineage>
        <taxon>Bacteria</taxon>
        <taxon>Bacillati</taxon>
        <taxon>Actinomycetota</taxon>
        <taxon>Actinomycetes</taxon>
        <taxon>Actinomycetales</taxon>
        <taxon>Actinomycetaceae</taxon>
        <taxon>Trueperella</taxon>
    </lineage>
</organism>
<name>A0ABT9NI29_9ACTO</name>
<keyword evidence="4" id="KW-0460">Magnesium</keyword>
<keyword evidence="1" id="KW-0540">Nuclease</keyword>
<keyword evidence="3" id="KW-0378">Hydrolase</keyword>
<dbReference type="CDD" id="cd09874">
    <property type="entry name" value="PIN_MT3492-like"/>
    <property type="match status" value="1"/>
</dbReference>
<evidence type="ECO:0000256" key="1">
    <source>
        <dbReference type="ARBA" id="ARBA00022722"/>
    </source>
</evidence>
<dbReference type="InterPro" id="IPR029060">
    <property type="entry name" value="PIN-like_dom_sf"/>
</dbReference>
<keyword evidence="2" id="KW-0479">Metal-binding</keyword>
<reference evidence="6 7" key="1">
    <citation type="submission" date="2023-07" db="EMBL/GenBank/DDBJ databases">
        <title>Sequencing the genomes of 1000 actinobacteria strains.</title>
        <authorList>
            <person name="Klenk H.-P."/>
        </authorList>
    </citation>
    <scope>NUCLEOTIDE SEQUENCE [LARGE SCALE GENOMIC DNA]</scope>
    <source>
        <strain evidence="6 7">DSM 17163</strain>
    </source>
</reference>
<evidence type="ECO:0000313" key="7">
    <source>
        <dbReference type="Proteomes" id="UP001243212"/>
    </source>
</evidence>
<sequence>MTLYYLDTSVAIMVLQGHPGTVHWFTEAAEHADLVSSRILQTEITPVLRRESRPPLERDEILDFVALVPVSETILQRAESIQSHVRTLDAIHLATAGALPNATVVSHDNQMLLVASDLAMRTLDPVL</sequence>
<dbReference type="Gene3D" id="3.40.50.1010">
    <property type="entry name" value="5'-nuclease"/>
    <property type="match status" value="1"/>
</dbReference>
<dbReference type="InterPro" id="IPR002716">
    <property type="entry name" value="PIN_dom"/>
</dbReference>
<protein>
    <submittedName>
        <fullName evidence="6">Nucleic acid-binding protein</fullName>
    </submittedName>
</protein>